<feature type="domain" description="HTH tetR-type" evidence="6">
    <location>
        <begin position="25"/>
        <end position="85"/>
    </location>
</feature>
<dbReference type="Gene3D" id="1.10.10.60">
    <property type="entry name" value="Homeodomain-like"/>
    <property type="match status" value="1"/>
</dbReference>
<dbReference type="PANTHER" id="PTHR30055">
    <property type="entry name" value="HTH-TYPE TRANSCRIPTIONAL REGULATOR RUTR"/>
    <property type="match status" value="1"/>
</dbReference>
<evidence type="ECO:0000313" key="7">
    <source>
        <dbReference type="EMBL" id="NGO69757.1"/>
    </source>
</evidence>
<evidence type="ECO:0000313" key="8">
    <source>
        <dbReference type="Proteomes" id="UP000477722"/>
    </source>
</evidence>
<dbReference type="EMBL" id="JAAKZZ010000138">
    <property type="protein sequence ID" value="NGO69757.1"/>
    <property type="molecule type" value="Genomic_DNA"/>
</dbReference>
<dbReference type="SUPFAM" id="SSF46689">
    <property type="entry name" value="Homeodomain-like"/>
    <property type="match status" value="1"/>
</dbReference>
<sequence length="208" mass="22891">MPPIPQDPPVPADSDHRRGPRRRGRTLENAILAAALDELAETGYAGLTMERVAARARTGKAALYRRWPDRAELVVDAWKALRHSAPEPPDTGCLRTDVIAVLRSQADNMAGPHGDIFRGLLSEIVRDPEFARVVRERAHATGPKAIQRALRRAVERGEIEPWIPGSRRANVAIELLLSHYLLHGAPIADSVLTGLVDEVYLPLVLAPR</sequence>
<dbReference type="PROSITE" id="PS50977">
    <property type="entry name" value="HTH_TETR_2"/>
    <property type="match status" value="1"/>
</dbReference>
<dbReference type="PRINTS" id="PR00455">
    <property type="entry name" value="HTHTETR"/>
</dbReference>
<comment type="caution">
    <text evidence="7">The sequence shown here is derived from an EMBL/GenBank/DDBJ whole genome shotgun (WGS) entry which is preliminary data.</text>
</comment>
<dbReference type="InterPro" id="IPR001647">
    <property type="entry name" value="HTH_TetR"/>
</dbReference>
<protein>
    <submittedName>
        <fullName evidence="7">TetR/AcrR family transcriptional regulator</fullName>
    </submittedName>
</protein>
<feature type="compositionally biased region" description="Pro residues" evidence="5">
    <location>
        <begin position="1"/>
        <end position="11"/>
    </location>
</feature>
<feature type="DNA-binding region" description="H-T-H motif" evidence="4">
    <location>
        <begin position="48"/>
        <end position="67"/>
    </location>
</feature>
<gene>
    <name evidence="7" type="ORF">G5C65_15610</name>
</gene>
<proteinExistence type="predicted"/>
<dbReference type="Pfam" id="PF16859">
    <property type="entry name" value="TetR_C_11"/>
    <property type="match status" value="1"/>
</dbReference>
<dbReference type="PANTHER" id="PTHR30055:SF148">
    <property type="entry name" value="TETR-FAMILY TRANSCRIPTIONAL REGULATOR"/>
    <property type="match status" value="1"/>
</dbReference>
<dbReference type="InterPro" id="IPR050109">
    <property type="entry name" value="HTH-type_TetR-like_transc_reg"/>
</dbReference>
<dbReference type="InterPro" id="IPR011075">
    <property type="entry name" value="TetR_C"/>
</dbReference>
<keyword evidence="3" id="KW-0804">Transcription</keyword>
<dbReference type="InterPro" id="IPR036271">
    <property type="entry name" value="Tet_transcr_reg_TetR-rel_C_sf"/>
</dbReference>
<reference evidence="7 8" key="1">
    <citation type="submission" date="2020-02" db="EMBL/GenBank/DDBJ databases">
        <title>Whole-genome analyses of novel actinobacteria.</title>
        <authorList>
            <person name="Sahin N."/>
            <person name="Tatar D."/>
        </authorList>
    </citation>
    <scope>NUCLEOTIDE SEQUENCE [LARGE SCALE GENOMIC DNA]</scope>
    <source>
        <strain evidence="7 8">SB3404</strain>
    </source>
</reference>
<dbReference type="AlphaFoldDB" id="A0A6G4WYR9"/>
<keyword evidence="8" id="KW-1185">Reference proteome</keyword>
<evidence type="ECO:0000256" key="4">
    <source>
        <dbReference type="PROSITE-ProRule" id="PRU00335"/>
    </source>
</evidence>
<dbReference type="Proteomes" id="UP000477722">
    <property type="component" value="Unassembled WGS sequence"/>
</dbReference>
<evidence type="ECO:0000259" key="6">
    <source>
        <dbReference type="PROSITE" id="PS50977"/>
    </source>
</evidence>
<dbReference type="GO" id="GO:0000976">
    <property type="term" value="F:transcription cis-regulatory region binding"/>
    <property type="evidence" value="ECO:0007669"/>
    <property type="project" value="TreeGrafter"/>
</dbReference>
<accession>A0A6G4WYR9</accession>
<evidence type="ECO:0000256" key="3">
    <source>
        <dbReference type="ARBA" id="ARBA00023163"/>
    </source>
</evidence>
<evidence type="ECO:0000256" key="5">
    <source>
        <dbReference type="SAM" id="MobiDB-lite"/>
    </source>
</evidence>
<keyword evidence="1" id="KW-0805">Transcription regulation</keyword>
<name>A0A6G4WYR9_9ACTN</name>
<dbReference type="Pfam" id="PF00440">
    <property type="entry name" value="TetR_N"/>
    <property type="match status" value="1"/>
</dbReference>
<dbReference type="SUPFAM" id="SSF48498">
    <property type="entry name" value="Tetracyclin repressor-like, C-terminal domain"/>
    <property type="match status" value="1"/>
</dbReference>
<dbReference type="Gene3D" id="1.10.357.10">
    <property type="entry name" value="Tetracycline Repressor, domain 2"/>
    <property type="match status" value="1"/>
</dbReference>
<dbReference type="InterPro" id="IPR009057">
    <property type="entry name" value="Homeodomain-like_sf"/>
</dbReference>
<feature type="region of interest" description="Disordered" evidence="5">
    <location>
        <begin position="1"/>
        <end position="24"/>
    </location>
</feature>
<evidence type="ECO:0000256" key="1">
    <source>
        <dbReference type="ARBA" id="ARBA00023015"/>
    </source>
</evidence>
<dbReference type="GO" id="GO:0003700">
    <property type="term" value="F:DNA-binding transcription factor activity"/>
    <property type="evidence" value="ECO:0007669"/>
    <property type="project" value="TreeGrafter"/>
</dbReference>
<dbReference type="RefSeq" id="WP_165299441.1">
    <property type="nucleotide sequence ID" value="NZ_JAAKZZ010000138.1"/>
</dbReference>
<evidence type="ECO:0000256" key="2">
    <source>
        <dbReference type="ARBA" id="ARBA00023125"/>
    </source>
</evidence>
<organism evidence="7 8">
    <name type="scientific">Streptomyces boncukensis</name>
    <dbReference type="NCBI Taxonomy" id="2711219"/>
    <lineage>
        <taxon>Bacteria</taxon>
        <taxon>Bacillati</taxon>
        <taxon>Actinomycetota</taxon>
        <taxon>Actinomycetes</taxon>
        <taxon>Kitasatosporales</taxon>
        <taxon>Streptomycetaceae</taxon>
        <taxon>Streptomyces</taxon>
    </lineage>
</organism>
<keyword evidence="2 4" id="KW-0238">DNA-binding</keyword>